<evidence type="ECO:0008006" key="9">
    <source>
        <dbReference type="Google" id="ProtNLM"/>
    </source>
</evidence>
<dbReference type="Pfam" id="PF25150">
    <property type="entry name" value="TPR_Trm732"/>
    <property type="match status" value="1"/>
</dbReference>
<feature type="domain" description="tRNA (32-2'-O)-methyltransferase regulator THADA-like C-terminal TPR repeats region" evidence="6">
    <location>
        <begin position="1009"/>
        <end position="1164"/>
    </location>
</feature>
<dbReference type="InterPro" id="IPR056842">
    <property type="entry name" value="THADA-like_TPR_C"/>
</dbReference>
<dbReference type="InterPro" id="IPR056843">
    <property type="entry name" value="THADA-like_TPR"/>
</dbReference>
<accession>A0AAN9VET3</accession>
<feature type="domain" description="tRNA (32-2'-O)-methyltransferase regulator THADA-like TPR repeats region" evidence="5">
    <location>
        <begin position="305"/>
        <end position="511"/>
    </location>
</feature>
<reference evidence="7 8" key="1">
    <citation type="submission" date="2024-03" db="EMBL/GenBank/DDBJ databases">
        <title>The genome assembly and annotation of the cricket Gryllus longicercus Weissman &amp; Gray.</title>
        <authorList>
            <person name="Szrajer S."/>
            <person name="Gray D."/>
            <person name="Ylla G."/>
        </authorList>
    </citation>
    <scope>NUCLEOTIDE SEQUENCE [LARGE SCALE GENOMIC DNA]</scope>
    <source>
        <strain evidence="7">DAG 2021-001</strain>
        <tissue evidence="7">Whole body minus gut</tissue>
    </source>
</reference>
<dbReference type="GO" id="GO:0030488">
    <property type="term" value="P:tRNA methylation"/>
    <property type="evidence" value="ECO:0007669"/>
    <property type="project" value="TreeGrafter"/>
</dbReference>
<dbReference type="InterPro" id="IPR016024">
    <property type="entry name" value="ARM-type_fold"/>
</dbReference>
<keyword evidence="2" id="KW-0819">tRNA processing</keyword>
<evidence type="ECO:0000256" key="3">
    <source>
        <dbReference type="SAM" id="MobiDB-lite"/>
    </source>
</evidence>
<dbReference type="EMBL" id="JAZDUA010000274">
    <property type="protein sequence ID" value="KAK7862448.1"/>
    <property type="molecule type" value="Genomic_DNA"/>
</dbReference>
<keyword evidence="8" id="KW-1185">Reference proteome</keyword>
<comment type="caution">
    <text evidence="7">The sequence shown here is derived from an EMBL/GenBank/DDBJ whole genome shotgun (WGS) entry which is preliminary data.</text>
</comment>
<feature type="region of interest" description="Disordered" evidence="3">
    <location>
        <begin position="659"/>
        <end position="681"/>
    </location>
</feature>
<comment type="similarity">
    <text evidence="1">Belongs to the THADA family.</text>
</comment>
<evidence type="ECO:0000259" key="6">
    <source>
        <dbReference type="Pfam" id="PF25151"/>
    </source>
</evidence>
<organism evidence="7 8">
    <name type="scientific">Gryllus longicercus</name>
    <dbReference type="NCBI Taxonomy" id="2509291"/>
    <lineage>
        <taxon>Eukaryota</taxon>
        <taxon>Metazoa</taxon>
        <taxon>Ecdysozoa</taxon>
        <taxon>Arthropoda</taxon>
        <taxon>Hexapoda</taxon>
        <taxon>Insecta</taxon>
        <taxon>Pterygota</taxon>
        <taxon>Neoptera</taxon>
        <taxon>Polyneoptera</taxon>
        <taxon>Orthoptera</taxon>
        <taxon>Ensifera</taxon>
        <taxon>Gryllidea</taxon>
        <taxon>Grylloidea</taxon>
        <taxon>Gryllidae</taxon>
        <taxon>Gryllinae</taxon>
        <taxon>Gryllus</taxon>
    </lineage>
</organism>
<dbReference type="Proteomes" id="UP001378592">
    <property type="component" value="Unassembled WGS sequence"/>
</dbReference>
<name>A0AAN9VET3_9ORTH</name>
<evidence type="ECO:0000259" key="5">
    <source>
        <dbReference type="Pfam" id="PF25150"/>
    </source>
</evidence>
<dbReference type="Pfam" id="PF25151">
    <property type="entry name" value="TPR_Trm732_C"/>
    <property type="match status" value="1"/>
</dbReference>
<dbReference type="InterPro" id="IPR051954">
    <property type="entry name" value="tRNA_methyltransferase_THADA"/>
</dbReference>
<sequence length="1660" mass="186578">MDGSFKNDAVTDVIKLGLGKERPQVDSFIMPVAATCLPMLFAFLAEGSLQTVEDLLLCADAAASLLGMFPPDMANTVVTTCLRVGNEPNTEVDFSEGDTQIFLKLVVAKPLTFKLCMCRGLLRNQYCLTPSILGYMAPIISTACYQFSPFTCLGFRTLHMWISYWQKMDYYLDSTVSENIYTIVVGNWENPVPGVRKENVKVLCALLEVAGPSSRFSVEELLQHVMKDMSWKMKSKYFLLAVLIPKHGVLRTLEKFPGIVSALVATLGINRLSPAGAEVYRVCLAAFTDVDAWCCWFLQPLLALLTSQREQDRLAQLSLLMRWLPPTLRKFPVLTEIMNNELLSNRNENLRVDVALSALIHQARKEGYVAELWPQFSFIESFLVDGDEEVRKHAFGAICKKTKKSAIPPAEEFEAVKKFLKENVNVDSSTLRQSIVNSFSHFLERMYESCAKHIEGECSVLKPNLSFLHWMHKFLLGNLKLGGNYQRIVTSLQLYLEILKRFGPSDTNKPSTAETIRSLAKGQGMWAFETEESWHVVLECVLCPTEDIQKTAAEILSKHLKLLKKEGALSRLEYLWTLTLRQCRSAIFYEAESGSLLMKLIVHFLTELPHLSVTFPHQTDVMRNKERLDMLLKTFSDFSVRLQVDPVLHNKSINDCLAERSESTAKTTPKTNKPNEEMQNAADTKHCEELRPLITFWQLEVEHQWISCRKDVFRAMTCGAALHGALGASVHLAPYFTQEDVALVLLHLNRIVDYFLSLLSGQEEDCCAVSPSFAEMTLAINKLVPEEDLESCPTQLSPGHQLTLSCVWLTLKESCALAATLVCNPNASGLDVVRCLMIVEKVLLRCRHKGTIEAAGASFAVMVRHVTRKEETRKCLSSFLPECGEKLVDFLQDMLERVLVGIATYSNQTSITRQSAGIAILVQKIIAADARPDKPLLRVCLRGLCEAVESPPPLGHALEECDLPQACALHLLSRLAQDASLRLELLPYASATALLCVDAFSSANWTVQNAALQLFGVLLPLIVGEKKVQDDDTEIYGNLTTEEFLAHYPSLTTFFLDEMKKTSSQPDMFKYIVPILSFLSKLTYGDCWSADNCGLDLQYFLKYMVQFMKCPELAIRKTAAKCYSRFIPKNKVYATVTMLCTELKEAGNMSENEIHGKLAALQQLIHRLIEEGTDVQTFRHMRHNLQVPLPENSYINKSIHLEIMHLIEIHCNDYGFHDYLKLVREVIVALNKKSFRDMLFPGIHSWAIQGVKFASTRCREKELCSIWTTVYANDWDILSDTCVCAIKSRIPNLSESTKEELTNTLVSCVCNGWTKEWDLLSSIFLTLLELTSTVNLMTTFRIIHNILTIARKEECLVIWSISLPLACKMFASNITNFHNIPQSEKEFLKVLAEEALARTAADEWDVDVRFHAAESFVVLFQGLSCLHSQDKEIENVPLYVDIVSTVLDCGLALLQDEDPVVRSEASKFVSSEQNPYVCLLTLLRVEGLLGVLSHYQIARYFLKKLLDTSSLEAMLAEAECEMQAAAAVKSSPFEHGTSNIYAEEAQVLRAMAESLLELLQLQPCGPDALPAFPKAQDLEVLVTKLLHHWKGMSSSPSEAKLLLLKLEILSQLEDKITDGSSIKEYSKLAEMVKSSLRPYKSTLDLNEDACSSVRVQKQCV</sequence>
<dbReference type="SUPFAM" id="SSF48371">
    <property type="entry name" value="ARM repeat"/>
    <property type="match status" value="2"/>
</dbReference>
<evidence type="ECO:0000256" key="1">
    <source>
        <dbReference type="ARBA" id="ARBA00010409"/>
    </source>
</evidence>
<feature type="domain" description="DUF2428" evidence="4">
    <location>
        <begin position="745"/>
        <end position="1006"/>
    </location>
</feature>
<evidence type="ECO:0000259" key="4">
    <source>
        <dbReference type="Pfam" id="PF10350"/>
    </source>
</evidence>
<gene>
    <name evidence="7" type="ORF">R5R35_001351</name>
</gene>
<dbReference type="PANTHER" id="PTHR14387">
    <property type="entry name" value="THADA/DEATH RECEPTOR INTERACTING PROTEIN"/>
    <property type="match status" value="1"/>
</dbReference>
<protein>
    <recommendedName>
        <fullName evidence="9">DUF2428 domain-containing protein</fullName>
    </recommendedName>
</protein>
<dbReference type="GO" id="GO:0005829">
    <property type="term" value="C:cytosol"/>
    <property type="evidence" value="ECO:0007669"/>
    <property type="project" value="TreeGrafter"/>
</dbReference>
<dbReference type="Pfam" id="PF10350">
    <property type="entry name" value="DUF2428"/>
    <property type="match status" value="1"/>
</dbReference>
<evidence type="ECO:0000256" key="2">
    <source>
        <dbReference type="ARBA" id="ARBA00022694"/>
    </source>
</evidence>
<proteinExistence type="inferred from homology"/>
<dbReference type="PANTHER" id="PTHR14387:SF0">
    <property type="entry name" value="DUF2428 DOMAIN-CONTAINING PROTEIN"/>
    <property type="match status" value="1"/>
</dbReference>
<evidence type="ECO:0000313" key="8">
    <source>
        <dbReference type="Proteomes" id="UP001378592"/>
    </source>
</evidence>
<evidence type="ECO:0000313" key="7">
    <source>
        <dbReference type="EMBL" id="KAK7862448.1"/>
    </source>
</evidence>
<dbReference type="InterPro" id="IPR019442">
    <property type="entry name" value="THADA/TRM732_DUF2428"/>
</dbReference>